<dbReference type="EMBL" id="ANIZ01001422">
    <property type="protein sequence ID" value="ETI47576.1"/>
    <property type="molecule type" value="Genomic_DNA"/>
</dbReference>
<feature type="non-terminal residue" evidence="2">
    <location>
        <position position="1"/>
    </location>
</feature>
<organism evidence="2 3">
    <name type="scientific">Phytophthora nicotianae P1569</name>
    <dbReference type="NCBI Taxonomy" id="1317065"/>
    <lineage>
        <taxon>Eukaryota</taxon>
        <taxon>Sar</taxon>
        <taxon>Stramenopiles</taxon>
        <taxon>Oomycota</taxon>
        <taxon>Peronosporomycetes</taxon>
        <taxon>Peronosporales</taxon>
        <taxon>Peronosporaceae</taxon>
        <taxon>Phytophthora</taxon>
    </lineage>
</organism>
<evidence type="ECO:0000256" key="1">
    <source>
        <dbReference type="SAM" id="MobiDB-lite"/>
    </source>
</evidence>
<name>V9F8Z7_PHYNI</name>
<reference evidence="2 3" key="1">
    <citation type="submission" date="2013-11" db="EMBL/GenBank/DDBJ databases">
        <title>The Genome Sequence of Phytophthora parasitica P1569.</title>
        <authorList>
            <consortium name="The Broad Institute Genomics Platform"/>
            <person name="Russ C."/>
            <person name="Tyler B."/>
            <person name="Panabieres F."/>
            <person name="Shan W."/>
            <person name="Tripathy S."/>
            <person name="Grunwald N."/>
            <person name="Machado M."/>
            <person name="Johnson C.S."/>
            <person name="Arredondo F."/>
            <person name="Hong C."/>
            <person name="Coffey M."/>
            <person name="Young S.K."/>
            <person name="Zeng Q."/>
            <person name="Gargeya S."/>
            <person name="Fitzgerald M."/>
            <person name="Abouelleil A."/>
            <person name="Alvarado L."/>
            <person name="Chapman S.B."/>
            <person name="Gainer-Dewar J."/>
            <person name="Goldberg J."/>
            <person name="Griggs A."/>
            <person name="Gujja S."/>
            <person name="Hansen M."/>
            <person name="Howarth C."/>
            <person name="Imamovic A."/>
            <person name="Ireland A."/>
            <person name="Larimer J."/>
            <person name="McCowan C."/>
            <person name="Murphy C."/>
            <person name="Pearson M."/>
            <person name="Poon T.W."/>
            <person name="Priest M."/>
            <person name="Roberts A."/>
            <person name="Saif S."/>
            <person name="Shea T."/>
            <person name="Sykes S."/>
            <person name="Wortman J."/>
            <person name="Nusbaum C."/>
            <person name="Birren B."/>
        </authorList>
    </citation>
    <scope>NUCLEOTIDE SEQUENCE [LARGE SCALE GENOMIC DNA]</scope>
    <source>
        <strain evidence="2 3">P1569</strain>
    </source>
</reference>
<dbReference type="Proteomes" id="UP000018721">
    <property type="component" value="Unassembled WGS sequence"/>
</dbReference>
<dbReference type="AlphaFoldDB" id="V9F8Z7"/>
<evidence type="ECO:0000313" key="2">
    <source>
        <dbReference type="EMBL" id="ETI47576.1"/>
    </source>
</evidence>
<proteinExistence type="predicted"/>
<feature type="region of interest" description="Disordered" evidence="1">
    <location>
        <begin position="19"/>
        <end position="44"/>
    </location>
</feature>
<evidence type="ECO:0000313" key="3">
    <source>
        <dbReference type="Proteomes" id="UP000018721"/>
    </source>
</evidence>
<feature type="compositionally biased region" description="Basic and acidic residues" evidence="1">
    <location>
        <begin position="21"/>
        <end position="35"/>
    </location>
</feature>
<keyword evidence="3" id="KW-1185">Reference proteome</keyword>
<protein>
    <submittedName>
        <fullName evidence="2">Uncharacterized protein</fullName>
    </submittedName>
</protein>
<sequence>PSNHHVEIHETEVLVSRAKLKRSESATEGAGERPRTVGPVLSYE</sequence>
<comment type="caution">
    <text evidence="2">The sequence shown here is derived from an EMBL/GenBank/DDBJ whole genome shotgun (WGS) entry which is preliminary data.</text>
</comment>
<dbReference type="HOGENOM" id="CLU_3227587_0_0_1"/>
<gene>
    <name evidence="2" type="ORF">F443_08232</name>
</gene>
<accession>V9F8Z7</accession>